<organism evidence="9 10">
    <name type="scientific">Coccomyxa viridis</name>
    <dbReference type="NCBI Taxonomy" id="1274662"/>
    <lineage>
        <taxon>Eukaryota</taxon>
        <taxon>Viridiplantae</taxon>
        <taxon>Chlorophyta</taxon>
        <taxon>core chlorophytes</taxon>
        <taxon>Trebouxiophyceae</taxon>
        <taxon>Trebouxiophyceae incertae sedis</taxon>
        <taxon>Coccomyxaceae</taxon>
        <taxon>Coccomyxa</taxon>
    </lineage>
</organism>
<dbReference type="GO" id="GO:0034599">
    <property type="term" value="P:cellular response to oxidative stress"/>
    <property type="evidence" value="ECO:0007669"/>
    <property type="project" value="TreeGrafter"/>
</dbReference>
<dbReference type="PANTHER" id="PTHR42799">
    <property type="entry name" value="MITOCHONDRIAL PEPTIDE METHIONINE SULFOXIDE REDUCTASE"/>
    <property type="match status" value="1"/>
</dbReference>
<evidence type="ECO:0000256" key="5">
    <source>
        <dbReference type="ARBA" id="ARBA00030643"/>
    </source>
</evidence>
<dbReference type="GO" id="GO:0008113">
    <property type="term" value="F:peptide-methionine (S)-S-oxide reductase activity"/>
    <property type="evidence" value="ECO:0007669"/>
    <property type="project" value="UniProtKB-EC"/>
</dbReference>
<dbReference type="HAMAP" id="MF_01401">
    <property type="entry name" value="MsrA"/>
    <property type="match status" value="1"/>
</dbReference>
<sequence>MTIAGFFSGLFGSSNGSEPQGKNADILKQARQARPTCPPAPEAAPPSKQLATFAGGCFWGLELAYQRVPGVIKTSVGYTGGHDPTPNYNSVCAGRTGHAEAVQVIYNPQELEYEQLLDTFFQHVDPTTKDRQGGDRGTQYRSAIYCHTPEQKAAAQKAFEQVNKQISEGTFRRVAGKKVVTELEEAGMYYSAEPYHQQYLSKGGRFGFAQSAQKGATDKIRCYG</sequence>
<dbReference type="EMBL" id="CAUYUE010000007">
    <property type="protein sequence ID" value="CAK0782520.1"/>
    <property type="molecule type" value="Genomic_DNA"/>
</dbReference>
<dbReference type="InterPro" id="IPR050162">
    <property type="entry name" value="MsrA_MetSO_reductase"/>
</dbReference>
<evidence type="ECO:0000259" key="8">
    <source>
        <dbReference type="Pfam" id="PF01625"/>
    </source>
</evidence>
<evidence type="ECO:0000256" key="3">
    <source>
        <dbReference type="ARBA" id="ARBA00023002"/>
    </source>
</evidence>
<evidence type="ECO:0000313" key="9">
    <source>
        <dbReference type="EMBL" id="CAK0782520.1"/>
    </source>
</evidence>
<evidence type="ECO:0000256" key="6">
    <source>
        <dbReference type="ARBA" id="ARBA00047806"/>
    </source>
</evidence>
<dbReference type="InterPro" id="IPR036509">
    <property type="entry name" value="Met_Sox_Rdtase_MsrA_sf"/>
</dbReference>
<accession>A0AAV1I5U8</accession>
<dbReference type="GO" id="GO:0005737">
    <property type="term" value="C:cytoplasm"/>
    <property type="evidence" value="ECO:0007669"/>
    <property type="project" value="TreeGrafter"/>
</dbReference>
<dbReference type="InterPro" id="IPR002569">
    <property type="entry name" value="Met_Sox_Rdtase_MsrA_dom"/>
</dbReference>
<protein>
    <recommendedName>
        <fullName evidence="2">peptide-methionine (S)-S-oxide reductase</fullName>
        <ecNumber evidence="2">1.8.4.11</ecNumber>
    </recommendedName>
    <alternativeName>
        <fullName evidence="5">Peptide-methionine (S)-S-oxide reductase</fullName>
    </alternativeName>
    <alternativeName>
        <fullName evidence="4">Protein-methionine-S-oxide reductase</fullName>
    </alternativeName>
</protein>
<dbReference type="Proteomes" id="UP001314263">
    <property type="component" value="Unassembled WGS sequence"/>
</dbReference>
<evidence type="ECO:0000256" key="4">
    <source>
        <dbReference type="ARBA" id="ARBA00030273"/>
    </source>
</evidence>
<dbReference type="Pfam" id="PF01625">
    <property type="entry name" value="PMSR"/>
    <property type="match status" value="1"/>
</dbReference>
<dbReference type="EC" id="1.8.4.11" evidence="2"/>
<gene>
    <name evidence="9" type="ORF">CVIRNUC_005738</name>
</gene>
<reference evidence="9 10" key="1">
    <citation type="submission" date="2023-10" db="EMBL/GenBank/DDBJ databases">
        <authorList>
            <person name="Maclean D."/>
            <person name="Macfadyen A."/>
        </authorList>
    </citation>
    <scope>NUCLEOTIDE SEQUENCE [LARGE SCALE GENOMIC DNA]</scope>
</reference>
<comment type="catalytic activity">
    <reaction evidence="6">
        <text>L-methionyl-[protein] + [thioredoxin]-disulfide + H2O = L-methionyl-(S)-S-oxide-[protein] + [thioredoxin]-dithiol</text>
        <dbReference type="Rhea" id="RHEA:14217"/>
        <dbReference type="Rhea" id="RHEA-COMP:10698"/>
        <dbReference type="Rhea" id="RHEA-COMP:10700"/>
        <dbReference type="Rhea" id="RHEA-COMP:12313"/>
        <dbReference type="Rhea" id="RHEA-COMP:12315"/>
        <dbReference type="ChEBI" id="CHEBI:15377"/>
        <dbReference type="ChEBI" id="CHEBI:16044"/>
        <dbReference type="ChEBI" id="CHEBI:29950"/>
        <dbReference type="ChEBI" id="CHEBI:44120"/>
        <dbReference type="ChEBI" id="CHEBI:50058"/>
        <dbReference type="EC" id="1.8.4.11"/>
    </reaction>
</comment>
<dbReference type="SUPFAM" id="SSF55068">
    <property type="entry name" value="Peptide methionine sulfoxide reductase"/>
    <property type="match status" value="1"/>
</dbReference>
<keyword evidence="3" id="KW-0560">Oxidoreductase</keyword>
<keyword evidence="10" id="KW-1185">Reference proteome</keyword>
<comment type="caution">
    <text evidence="9">The sequence shown here is derived from an EMBL/GenBank/DDBJ whole genome shotgun (WGS) entry which is preliminary data.</text>
</comment>
<comment type="catalytic activity">
    <reaction evidence="7">
        <text>[thioredoxin]-disulfide + L-methionine + H2O = L-methionine (S)-S-oxide + [thioredoxin]-dithiol</text>
        <dbReference type="Rhea" id="RHEA:19993"/>
        <dbReference type="Rhea" id="RHEA-COMP:10698"/>
        <dbReference type="Rhea" id="RHEA-COMP:10700"/>
        <dbReference type="ChEBI" id="CHEBI:15377"/>
        <dbReference type="ChEBI" id="CHEBI:29950"/>
        <dbReference type="ChEBI" id="CHEBI:50058"/>
        <dbReference type="ChEBI" id="CHEBI:57844"/>
        <dbReference type="ChEBI" id="CHEBI:58772"/>
        <dbReference type="EC" id="1.8.4.11"/>
    </reaction>
</comment>
<name>A0AAV1I5U8_9CHLO</name>
<evidence type="ECO:0000256" key="7">
    <source>
        <dbReference type="ARBA" id="ARBA00048782"/>
    </source>
</evidence>
<evidence type="ECO:0000256" key="1">
    <source>
        <dbReference type="ARBA" id="ARBA00005591"/>
    </source>
</evidence>
<proteinExistence type="inferred from homology"/>
<dbReference type="AlphaFoldDB" id="A0AAV1I5U8"/>
<evidence type="ECO:0000256" key="2">
    <source>
        <dbReference type="ARBA" id="ARBA00012502"/>
    </source>
</evidence>
<dbReference type="Gene3D" id="3.30.1060.10">
    <property type="entry name" value="Peptide methionine sulphoxide reductase MsrA"/>
    <property type="match status" value="1"/>
</dbReference>
<dbReference type="PANTHER" id="PTHR42799:SF2">
    <property type="entry name" value="MITOCHONDRIAL PEPTIDE METHIONINE SULFOXIDE REDUCTASE"/>
    <property type="match status" value="1"/>
</dbReference>
<dbReference type="NCBIfam" id="TIGR00401">
    <property type="entry name" value="msrA"/>
    <property type="match status" value="1"/>
</dbReference>
<feature type="domain" description="Peptide methionine sulphoxide reductase MsrA" evidence="8">
    <location>
        <begin position="51"/>
        <end position="202"/>
    </location>
</feature>
<dbReference type="FunFam" id="3.30.1060.10:FF:000002">
    <property type="entry name" value="Peptide methionine sulfoxide reductase"/>
    <property type="match status" value="1"/>
</dbReference>
<evidence type="ECO:0000313" key="10">
    <source>
        <dbReference type="Proteomes" id="UP001314263"/>
    </source>
</evidence>
<comment type="similarity">
    <text evidence="1">Belongs to the MsrA Met sulfoxide reductase family.</text>
</comment>